<protein>
    <submittedName>
        <fullName evidence="1">Uncharacterized protein</fullName>
    </submittedName>
</protein>
<evidence type="ECO:0000313" key="1">
    <source>
        <dbReference type="EMBL" id="MBP3955488.1"/>
    </source>
</evidence>
<evidence type="ECO:0000313" key="2">
    <source>
        <dbReference type="Proteomes" id="UP000676565"/>
    </source>
</evidence>
<accession>A0ABS5BP35</accession>
<dbReference type="Proteomes" id="UP000676565">
    <property type="component" value="Unassembled WGS sequence"/>
</dbReference>
<comment type="caution">
    <text evidence="1">The sequence shown here is derived from an EMBL/GenBank/DDBJ whole genome shotgun (WGS) entry which is preliminary data.</text>
</comment>
<gene>
    <name evidence="1" type="ORF">J8F10_09360</name>
</gene>
<sequence>MKSNLSVRRVNHRAHEPVTFLAPIGSFLRVPVASQPCDLAEVCPNCGAGRLFLDVNKDGTIEIVCDLCTLFAPTPRSFSATGSVAVNADLPWAVRCLRPSERTVYRVIRDLPGSLPQGIVRELDRRTNDFASRDTVNHAIQRLKIAGHIRRESNGWVVCESTGATSAPTPNLYRDGNPR</sequence>
<dbReference type="RefSeq" id="WP_210653565.1">
    <property type="nucleotide sequence ID" value="NZ_JAGKQQ010000001.1"/>
</dbReference>
<name>A0ABS5BP35_9BACT</name>
<dbReference type="EMBL" id="JAGKQQ010000001">
    <property type="protein sequence ID" value="MBP3955488.1"/>
    <property type="molecule type" value="Genomic_DNA"/>
</dbReference>
<reference evidence="1 2" key="1">
    <citation type="submission" date="2021-04" db="EMBL/GenBank/DDBJ databases">
        <authorList>
            <person name="Ivanova A."/>
        </authorList>
    </citation>
    <scope>NUCLEOTIDE SEQUENCE [LARGE SCALE GENOMIC DNA]</scope>
    <source>
        <strain evidence="1 2">G18</strain>
    </source>
</reference>
<organism evidence="1 2">
    <name type="scientific">Gemmata palustris</name>
    <dbReference type="NCBI Taxonomy" id="2822762"/>
    <lineage>
        <taxon>Bacteria</taxon>
        <taxon>Pseudomonadati</taxon>
        <taxon>Planctomycetota</taxon>
        <taxon>Planctomycetia</taxon>
        <taxon>Gemmatales</taxon>
        <taxon>Gemmataceae</taxon>
        <taxon>Gemmata</taxon>
    </lineage>
</organism>
<proteinExistence type="predicted"/>
<keyword evidence="2" id="KW-1185">Reference proteome</keyword>